<keyword evidence="2" id="KW-1185">Reference proteome</keyword>
<dbReference type="Proteomes" id="UP000286268">
    <property type="component" value="Chromosome"/>
</dbReference>
<sequence length="187" mass="20741">MATALDNSYERGYWCINNSSSKSAVYASFTWDPNQSKYVGVNYLGSIWPGEKFVLADGFQYPTELYGFCVYFVAADGNWKQGFVLSDIRGTSAARHFSPENGSLRYYTARVTLNYYDDNLHYIGEIPSGNGFYVRDAGLCAWGDTGKVAIQFSSTSGSSRYWVNTGATTTSGNQNPYLTPNTAWSNL</sequence>
<organism evidence="1 2">
    <name type="scientific">Clostridium manihotivorum</name>
    <dbReference type="NCBI Taxonomy" id="2320868"/>
    <lineage>
        <taxon>Bacteria</taxon>
        <taxon>Bacillati</taxon>
        <taxon>Bacillota</taxon>
        <taxon>Clostridia</taxon>
        <taxon>Eubacteriales</taxon>
        <taxon>Clostridiaceae</taxon>
        <taxon>Clostridium</taxon>
    </lineage>
</organism>
<dbReference type="KEGG" id="cmah:C1I91_01910"/>
<reference evidence="1 2" key="1">
    <citation type="submission" date="2018-01" db="EMBL/GenBank/DDBJ databases">
        <title>Genome Sequencing and Assembly of Anaerobacter polyendosporus strain CT4.</title>
        <authorList>
            <person name="Tachaapaikoon C."/>
            <person name="Sutheeworapong S."/>
            <person name="Jenjaroenpun P."/>
            <person name="Wongsurawat T."/>
            <person name="Nookeaw I."/>
            <person name="Cheawchanlertfa P."/>
            <person name="Kosugi A."/>
            <person name="Cheevadhanarak S."/>
            <person name="Ratanakhanokchai K."/>
        </authorList>
    </citation>
    <scope>NUCLEOTIDE SEQUENCE [LARGE SCALE GENOMIC DNA]</scope>
    <source>
        <strain evidence="1 2">CT4</strain>
    </source>
</reference>
<evidence type="ECO:0000313" key="2">
    <source>
        <dbReference type="Proteomes" id="UP000286268"/>
    </source>
</evidence>
<gene>
    <name evidence="1" type="ORF">C1I91_01910</name>
</gene>
<accession>A0A3R5U765</accession>
<dbReference type="AlphaFoldDB" id="A0A3R5U765"/>
<proteinExistence type="predicted"/>
<evidence type="ECO:0000313" key="1">
    <source>
        <dbReference type="EMBL" id="QAA30517.1"/>
    </source>
</evidence>
<dbReference type="RefSeq" id="WP_128210967.1">
    <property type="nucleotide sequence ID" value="NZ_CP025746.1"/>
</dbReference>
<name>A0A3R5U765_9CLOT</name>
<protein>
    <submittedName>
        <fullName evidence="1">Uncharacterized protein</fullName>
    </submittedName>
</protein>
<dbReference type="EMBL" id="CP025746">
    <property type="protein sequence ID" value="QAA30517.1"/>
    <property type="molecule type" value="Genomic_DNA"/>
</dbReference>